<dbReference type="AlphaFoldDB" id="A0A0D7AWE2"/>
<proteinExistence type="predicted"/>
<name>A0A0D7AWE2_9AGAR</name>
<feature type="region of interest" description="Disordered" evidence="1">
    <location>
        <begin position="414"/>
        <end position="490"/>
    </location>
</feature>
<feature type="region of interest" description="Disordered" evidence="1">
    <location>
        <begin position="502"/>
        <end position="530"/>
    </location>
</feature>
<dbReference type="EMBL" id="KN880772">
    <property type="protein sequence ID" value="KIY62547.1"/>
    <property type="molecule type" value="Genomic_DNA"/>
</dbReference>
<evidence type="ECO:0000313" key="3">
    <source>
        <dbReference type="Proteomes" id="UP000054007"/>
    </source>
</evidence>
<feature type="compositionally biased region" description="Basic and acidic residues" evidence="1">
    <location>
        <begin position="255"/>
        <end position="269"/>
    </location>
</feature>
<evidence type="ECO:0000256" key="1">
    <source>
        <dbReference type="SAM" id="MobiDB-lite"/>
    </source>
</evidence>
<keyword evidence="3" id="KW-1185">Reference proteome</keyword>
<dbReference type="OrthoDB" id="3250313at2759"/>
<feature type="region of interest" description="Disordered" evidence="1">
    <location>
        <begin position="255"/>
        <end position="279"/>
    </location>
</feature>
<feature type="region of interest" description="Disordered" evidence="1">
    <location>
        <begin position="1"/>
        <end position="54"/>
    </location>
</feature>
<organism evidence="2 3">
    <name type="scientific">Cylindrobasidium torrendii FP15055 ss-10</name>
    <dbReference type="NCBI Taxonomy" id="1314674"/>
    <lineage>
        <taxon>Eukaryota</taxon>
        <taxon>Fungi</taxon>
        <taxon>Dikarya</taxon>
        <taxon>Basidiomycota</taxon>
        <taxon>Agaricomycotina</taxon>
        <taxon>Agaricomycetes</taxon>
        <taxon>Agaricomycetidae</taxon>
        <taxon>Agaricales</taxon>
        <taxon>Marasmiineae</taxon>
        <taxon>Physalacriaceae</taxon>
        <taxon>Cylindrobasidium</taxon>
    </lineage>
</organism>
<feature type="compositionally biased region" description="Polar residues" evidence="1">
    <location>
        <begin position="437"/>
        <end position="449"/>
    </location>
</feature>
<protein>
    <submittedName>
        <fullName evidence="2">Uncharacterized protein</fullName>
    </submittedName>
</protein>
<reference evidence="2 3" key="1">
    <citation type="journal article" date="2015" name="Fungal Genet. Biol.">
        <title>Evolution of novel wood decay mechanisms in Agaricales revealed by the genome sequences of Fistulina hepatica and Cylindrobasidium torrendii.</title>
        <authorList>
            <person name="Floudas D."/>
            <person name="Held B.W."/>
            <person name="Riley R."/>
            <person name="Nagy L.G."/>
            <person name="Koehler G."/>
            <person name="Ransdell A.S."/>
            <person name="Younus H."/>
            <person name="Chow J."/>
            <person name="Chiniquy J."/>
            <person name="Lipzen A."/>
            <person name="Tritt A."/>
            <person name="Sun H."/>
            <person name="Haridas S."/>
            <person name="LaButti K."/>
            <person name="Ohm R.A."/>
            <person name="Kues U."/>
            <person name="Blanchette R.A."/>
            <person name="Grigoriev I.V."/>
            <person name="Minto R.E."/>
            <person name="Hibbett D.S."/>
        </authorList>
    </citation>
    <scope>NUCLEOTIDE SEQUENCE [LARGE SCALE GENOMIC DNA]</scope>
    <source>
        <strain evidence="2 3">FP15055 ss-10</strain>
    </source>
</reference>
<dbReference type="Proteomes" id="UP000054007">
    <property type="component" value="Unassembled WGS sequence"/>
</dbReference>
<evidence type="ECO:0000313" key="2">
    <source>
        <dbReference type="EMBL" id="KIY62547.1"/>
    </source>
</evidence>
<gene>
    <name evidence="2" type="ORF">CYLTODRAFT_458894</name>
</gene>
<feature type="compositionally biased region" description="Low complexity" evidence="1">
    <location>
        <begin position="38"/>
        <end position="54"/>
    </location>
</feature>
<sequence length="803" mass="88356">MSAAEIVNPSIGPPDDAGLIDFASSSRGSPVPPTEDYTSPSRLSTSPSRASSVSPDNVVLAPYNLKPFRKGWAKGARADFLDEAYHGFQAARTRGSHAVSDYIISTVNAYCERFTWWLDGPKMPTDDDLAKDDDSLPPALLAQKAARLKRLTIGIKNYLDRLAQRAAPITLMTPKQIEKDPIASLIATIGGAKIGQRRARTGYQLWSMNHFKTSVKDVVDNTVSRTGIDRQKDRIGVVQSQTVAAYEALPAQERMKWEDESRREQEELKQRKKDSKWMPQQLSAEEAQIALDKLPHSLIALFDGLRALFGWNFDVFYSGPDPRANGQITTLSVHSGVDRSPIPRDFPTAGGAEGLARRRLVEAAIGDFALRCFSTADRQAACLPNQTLNQAAPAFMAWRPSSWEGAMQVMLASLETQPNKRKPVVDSQSGSRKKASAPTTAGNNDNTQPSQTKKARRQRTRSSRQTSGKSSKSDNEQNSDCDSDNDAQVLDLGDDDEFVSKEAAHPTTGPADAPSGPSQATMPLPSPAELVLPPFPGSADIEMADLLSVADTDTPIDPVLLAPTRALSPLEDTVAPIRRSTRKAADKSTVPSAPTAVEEVTVKTRASRQKLPPAAKAINFGKGPVGVPDYISNAQKLFAELTDEQEWEDCVEIYMAYERTRGYARAMLAAGRRPQSLVRYVKAARTIPQDRILPLLWPETAKETQEVFWGWWRWLQPEWRDIDVDDEKGNAICRAVAPSTRSPAPCDADWSGLDASGVNGLLNVMTYMYFWGRQIQGDQKGRGQWVEALEDVRWVLETLRGEI</sequence>
<dbReference type="STRING" id="1314674.A0A0D7AWE2"/>
<accession>A0A0D7AWE2</accession>
<feature type="compositionally biased region" description="Basic residues" evidence="1">
    <location>
        <begin position="453"/>
        <end position="462"/>
    </location>
</feature>